<dbReference type="PANTHER" id="PTHR42730">
    <property type="entry name" value="2-OXOGLUTARATE SYNTHASE SUBUNIT KORC"/>
    <property type="match status" value="1"/>
</dbReference>
<feature type="domain" description="Pyruvate/ketoisovalerate oxidoreductase catalytic" evidence="2">
    <location>
        <begin position="13"/>
        <end position="177"/>
    </location>
</feature>
<dbReference type="InterPro" id="IPR019752">
    <property type="entry name" value="Pyrv/ketoisovalerate_OxRed_cat"/>
</dbReference>
<dbReference type="AlphaFoldDB" id="A0A842JCT4"/>
<dbReference type="PANTHER" id="PTHR42730:SF1">
    <property type="entry name" value="2-OXOGLUTARATE SYNTHASE SUBUNIT KORC"/>
    <property type="match status" value="1"/>
</dbReference>
<reference evidence="3 4" key="1">
    <citation type="submission" date="2020-08" db="EMBL/GenBank/DDBJ databases">
        <authorList>
            <person name="Liu C."/>
            <person name="Sun Q."/>
        </authorList>
    </citation>
    <scope>NUCLEOTIDE SEQUENCE [LARGE SCALE GENOMIC DNA]</scope>
    <source>
        <strain evidence="3 4">N22</strain>
    </source>
</reference>
<name>A0A842JCT4_9ACTN</name>
<evidence type="ECO:0000259" key="2">
    <source>
        <dbReference type="Pfam" id="PF01558"/>
    </source>
</evidence>
<dbReference type="SUPFAM" id="SSF53323">
    <property type="entry name" value="Pyruvate-ferredoxin oxidoreductase, PFOR, domain III"/>
    <property type="match status" value="1"/>
</dbReference>
<evidence type="ECO:0000313" key="4">
    <source>
        <dbReference type="Proteomes" id="UP000587396"/>
    </source>
</evidence>
<sequence>MSRSLNIVLAGFGGQGVLFAGKLIAYAGLLEDREVSWLPSYGPEMRGGTANCSVCLSDDPIGSPLVLAPNALIAMNQPSLDKFADAVAEGGVVVADSTLIADIPDIPGAKMCAIPATAMAEEAGFKKLANIIMAGKLYAETRFCAEDTLWKAMEKCVPASKAAMLEMNKKALTLGMEA</sequence>
<evidence type="ECO:0000256" key="1">
    <source>
        <dbReference type="ARBA" id="ARBA00023002"/>
    </source>
</evidence>
<keyword evidence="4" id="KW-1185">Reference proteome</keyword>
<dbReference type="RefSeq" id="WP_185905116.1">
    <property type="nucleotide sequence ID" value="NZ_JACMSE010000004.1"/>
</dbReference>
<proteinExistence type="predicted"/>
<accession>A0A842JCT4</accession>
<evidence type="ECO:0000313" key="3">
    <source>
        <dbReference type="EMBL" id="MBC2889264.1"/>
    </source>
</evidence>
<dbReference type="Pfam" id="PF01558">
    <property type="entry name" value="POR"/>
    <property type="match status" value="1"/>
</dbReference>
<organism evidence="3 4">
    <name type="scientific">Gordonibacter massiliensis</name>
    <name type="common">ex Traore et al. 2017</name>
    <dbReference type="NCBI Taxonomy" id="1841863"/>
    <lineage>
        <taxon>Bacteria</taxon>
        <taxon>Bacillati</taxon>
        <taxon>Actinomycetota</taxon>
        <taxon>Coriobacteriia</taxon>
        <taxon>Eggerthellales</taxon>
        <taxon>Eggerthellaceae</taxon>
        <taxon>Gordonibacter</taxon>
    </lineage>
</organism>
<dbReference type="Gene3D" id="3.40.920.10">
    <property type="entry name" value="Pyruvate-ferredoxin oxidoreductase, PFOR, domain III"/>
    <property type="match status" value="1"/>
</dbReference>
<gene>
    <name evidence="3" type="ORF">H7313_07875</name>
</gene>
<protein>
    <submittedName>
        <fullName evidence="3">2-oxoacid:acceptor oxidoreductase family protein</fullName>
    </submittedName>
</protein>
<keyword evidence="1" id="KW-0560">Oxidoreductase</keyword>
<dbReference type="Proteomes" id="UP000587396">
    <property type="component" value="Unassembled WGS sequence"/>
</dbReference>
<dbReference type="InterPro" id="IPR052554">
    <property type="entry name" value="2-oxoglutarate_synth_KorC"/>
</dbReference>
<dbReference type="InterPro" id="IPR002869">
    <property type="entry name" value="Pyrv_flavodox_OxRed_cen"/>
</dbReference>
<dbReference type="GO" id="GO:0016903">
    <property type="term" value="F:oxidoreductase activity, acting on the aldehyde or oxo group of donors"/>
    <property type="evidence" value="ECO:0007669"/>
    <property type="project" value="InterPro"/>
</dbReference>
<dbReference type="EMBL" id="JACMSE010000004">
    <property type="protein sequence ID" value="MBC2889264.1"/>
    <property type="molecule type" value="Genomic_DNA"/>
</dbReference>
<comment type="caution">
    <text evidence="3">The sequence shown here is derived from an EMBL/GenBank/DDBJ whole genome shotgun (WGS) entry which is preliminary data.</text>
</comment>